<keyword evidence="9" id="KW-0028">Amino-acid biosynthesis</keyword>
<dbReference type="InterPro" id="IPR005861">
    <property type="entry name" value="HisP_aminotrans"/>
</dbReference>
<feature type="modified residue" description="N6-(pyridoxal phosphate)lysine" evidence="9">
    <location>
        <position position="216"/>
    </location>
</feature>
<name>A0A4S2H8N7_9PROT</name>
<comment type="caution">
    <text evidence="11">The sequence shown here is derived from an EMBL/GenBank/DDBJ whole genome shotgun (WGS) entry which is preliminary data.</text>
</comment>
<proteinExistence type="inferred from homology"/>
<dbReference type="InterPro" id="IPR015424">
    <property type="entry name" value="PyrdxlP-dep_Trfase"/>
</dbReference>
<evidence type="ECO:0000256" key="7">
    <source>
        <dbReference type="ARBA" id="ARBA00022898"/>
    </source>
</evidence>
<sequence length="361" mass="38835">MSLQPRPGLLDITPYKPGASAPEGAVKLSSNENALGCSPKAAEAYRMATQSLHLYPDGGATKLREAIAEAEGVDAARIVCGAGSDELLQLIGRGYLNPGDKVVQNEYGFLVYSLVAKQCGAELVSAKENAYRADVDTLLEAAGEDAKIVFLANPNNPTGTYIPESEVRRLREGLPEDTLLVLDSAYTEFVDAPDYASGMAMVDEFANTVVTRTFSKIHGLAGIRLGWMYGPSEIVDVIHRVRGPFNVNLPAIEAGTAAMGDREFLKLSKTHNDDWLAYFHQQLGGLGYDVTPSVCNFVLVHFSDTPGQTAQDAERFLAERGLVVRGLAPYKLANALRISIGEADANRRVVEALEAFKAQAA</sequence>
<dbReference type="GO" id="GO:0030170">
    <property type="term" value="F:pyridoxal phosphate binding"/>
    <property type="evidence" value="ECO:0007669"/>
    <property type="project" value="InterPro"/>
</dbReference>
<dbReference type="OrthoDB" id="9809616at2"/>
<keyword evidence="5 9" id="KW-0032">Aminotransferase</keyword>
<dbReference type="Pfam" id="PF00155">
    <property type="entry name" value="Aminotran_1_2"/>
    <property type="match status" value="1"/>
</dbReference>
<dbReference type="InterPro" id="IPR015421">
    <property type="entry name" value="PyrdxlP-dep_Trfase_major"/>
</dbReference>
<evidence type="ECO:0000256" key="3">
    <source>
        <dbReference type="ARBA" id="ARBA00007970"/>
    </source>
</evidence>
<dbReference type="GO" id="GO:0000105">
    <property type="term" value="P:L-histidine biosynthetic process"/>
    <property type="evidence" value="ECO:0007669"/>
    <property type="project" value="UniProtKB-UniRule"/>
</dbReference>
<comment type="catalytic activity">
    <reaction evidence="8 9">
        <text>L-histidinol phosphate + 2-oxoglutarate = 3-(imidazol-4-yl)-2-oxopropyl phosphate + L-glutamate</text>
        <dbReference type="Rhea" id="RHEA:23744"/>
        <dbReference type="ChEBI" id="CHEBI:16810"/>
        <dbReference type="ChEBI" id="CHEBI:29985"/>
        <dbReference type="ChEBI" id="CHEBI:57766"/>
        <dbReference type="ChEBI" id="CHEBI:57980"/>
        <dbReference type="EC" id="2.6.1.9"/>
    </reaction>
</comment>
<accession>A0A4S2H8N7</accession>
<dbReference type="UniPathway" id="UPA00031">
    <property type="reaction ID" value="UER00012"/>
</dbReference>
<organism evidence="11 12">
    <name type="scientific">Marinicauda pacifica</name>
    <dbReference type="NCBI Taxonomy" id="1133559"/>
    <lineage>
        <taxon>Bacteria</taxon>
        <taxon>Pseudomonadati</taxon>
        <taxon>Pseudomonadota</taxon>
        <taxon>Alphaproteobacteria</taxon>
        <taxon>Maricaulales</taxon>
        <taxon>Maricaulaceae</taxon>
        <taxon>Marinicauda</taxon>
    </lineage>
</organism>
<dbReference type="PANTHER" id="PTHR43643">
    <property type="entry name" value="HISTIDINOL-PHOSPHATE AMINOTRANSFERASE 2"/>
    <property type="match status" value="1"/>
</dbReference>
<dbReference type="EMBL" id="SRXV01000003">
    <property type="protein sequence ID" value="TGY92146.1"/>
    <property type="molecule type" value="Genomic_DNA"/>
</dbReference>
<evidence type="ECO:0000256" key="4">
    <source>
        <dbReference type="ARBA" id="ARBA00011738"/>
    </source>
</evidence>
<dbReference type="NCBIfam" id="TIGR01141">
    <property type="entry name" value="hisC"/>
    <property type="match status" value="1"/>
</dbReference>
<evidence type="ECO:0000313" key="11">
    <source>
        <dbReference type="EMBL" id="TGY92146.1"/>
    </source>
</evidence>
<keyword evidence="6 9" id="KW-0808">Transferase</keyword>
<evidence type="ECO:0000256" key="5">
    <source>
        <dbReference type="ARBA" id="ARBA00022576"/>
    </source>
</evidence>
<gene>
    <name evidence="9" type="primary">hisC</name>
    <name evidence="11" type="ORF">E5162_10810</name>
</gene>
<keyword evidence="9" id="KW-0368">Histidine biosynthesis</keyword>
<dbReference type="InterPro" id="IPR004839">
    <property type="entry name" value="Aminotransferase_I/II_large"/>
</dbReference>
<dbReference type="PANTHER" id="PTHR43643:SF3">
    <property type="entry name" value="HISTIDINOL-PHOSPHATE AMINOTRANSFERASE"/>
    <property type="match status" value="1"/>
</dbReference>
<dbReference type="HAMAP" id="MF_01023">
    <property type="entry name" value="HisC_aminotrans_2"/>
    <property type="match status" value="1"/>
</dbReference>
<comment type="cofactor">
    <cofactor evidence="1 9">
        <name>pyridoxal 5'-phosphate</name>
        <dbReference type="ChEBI" id="CHEBI:597326"/>
    </cofactor>
</comment>
<evidence type="ECO:0000256" key="1">
    <source>
        <dbReference type="ARBA" id="ARBA00001933"/>
    </source>
</evidence>
<evidence type="ECO:0000256" key="6">
    <source>
        <dbReference type="ARBA" id="ARBA00022679"/>
    </source>
</evidence>
<evidence type="ECO:0000313" key="12">
    <source>
        <dbReference type="Proteomes" id="UP000305451"/>
    </source>
</evidence>
<reference evidence="11 12" key="1">
    <citation type="journal article" date="2013" name="Int. J. Syst. Evol. Microbiol.">
        <title>Marinicauda pacifica gen. nov., sp. nov., a prosthecate alphaproteobacterium of the family Hyphomonadaceae isolated from deep seawater.</title>
        <authorList>
            <person name="Zhang X.Y."/>
            <person name="Li G.W."/>
            <person name="Wang C.S."/>
            <person name="Zhang Y.J."/>
            <person name="Xu X.W."/>
            <person name="Li H."/>
            <person name="Liu A."/>
            <person name="Liu C."/>
            <person name="Xie B.B."/>
            <person name="Qin Q.L."/>
            <person name="Xu Z."/>
            <person name="Chen X.L."/>
            <person name="Zhou B.C."/>
            <person name="Zhang Y.Z."/>
        </authorList>
    </citation>
    <scope>NUCLEOTIDE SEQUENCE [LARGE SCALE GENOMIC DNA]</scope>
    <source>
        <strain evidence="11 12">P-1 km-3</strain>
    </source>
</reference>
<evidence type="ECO:0000259" key="10">
    <source>
        <dbReference type="Pfam" id="PF00155"/>
    </source>
</evidence>
<feature type="domain" description="Aminotransferase class I/classII large" evidence="10">
    <location>
        <begin position="26"/>
        <end position="353"/>
    </location>
</feature>
<dbReference type="GO" id="GO:0004400">
    <property type="term" value="F:histidinol-phosphate transaminase activity"/>
    <property type="evidence" value="ECO:0007669"/>
    <property type="project" value="UniProtKB-UniRule"/>
</dbReference>
<comment type="similarity">
    <text evidence="3 9">Belongs to the class-II pyridoxal-phosphate-dependent aminotransferase family. Histidinol-phosphate aminotransferase subfamily.</text>
</comment>
<dbReference type="Proteomes" id="UP000305451">
    <property type="component" value="Unassembled WGS sequence"/>
</dbReference>
<evidence type="ECO:0000256" key="9">
    <source>
        <dbReference type="HAMAP-Rule" id="MF_01023"/>
    </source>
</evidence>
<keyword evidence="12" id="KW-1185">Reference proteome</keyword>
<protein>
    <recommendedName>
        <fullName evidence="9">Histidinol-phosphate aminotransferase</fullName>
        <ecNumber evidence="9">2.6.1.9</ecNumber>
    </recommendedName>
    <alternativeName>
        <fullName evidence="9">Imidazole acetol-phosphate transaminase</fullName>
    </alternativeName>
</protein>
<dbReference type="Gene3D" id="3.40.640.10">
    <property type="entry name" value="Type I PLP-dependent aspartate aminotransferase-like (Major domain)"/>
    <property type="match status" value="1"/>
</dbReference>
<dbReference type="RefSeq" id="WP_135945279.1">
    <property type="nucleotide sequence ID" value="NZ_BMEI01000003.1"/>
</dbReference>
<comment type="subunit">
    <text evidence="4 9">Homodimer.</text>
</comment>
<comment type="pathway">
    <text evidence="2 9">Amino-acid biosynthesis; L-histidine biosynthesis; L-histidine from 5-phospho-alpha-D-ribose 1-diphosphate: step 7/9.</text>
</comment>
<dbReference type="CDD" id="cd00609">
    <property type="entry name" value="AAT_like"/>
    <property type="match status" value="1"/>
</dbReference>
<dbReference type="InterPro" id="IPR050106">
    <property type="entry name" value="HistidinolP_aminotransfase"/>
</dbReference>
<dbReference type="Gene3D" id="3.90.1150.10">
    <property type="entry name" value="Aspartate Aminotransferase, domain 1"/>
    <property type="match status" value="1"/>
</dbReference>
<evidence type="ECO:0000256" key="8">
    <source>
        <dbReference type="ARBA" id="ARBA00047481"/>
    </source>
</evidence>
<dbReference type="SUPFAM" id="SSF53383">
    <property type="entry name" value="PLP-dependent transferases"/>
    <property type="match status" value="1"/>
</dbReference>
<keyword evidence="7 9" id="KW-0663">Pyridoxal phosphate</keyword>
<dbReference type="AlphaFoldDB" id="A0A4S2H8N7"/>
<evidence type="ECO:0000256" key="2">
    <source>
        <dbReference type="ARBA" id="ARBA00005011"/>
    </source>
</evidence>
<dbReference type="InterPro" id="IPR015422">
    <property type="entry name" value="PyrdxlP-dep_Trfase_small"/>
</dbReference>
<dbReference type="EC" id="2.6.1.9" evidence="9"/>